<reference evidence="10" key="1">
    <citation type="submission" date="2020-06" db="EMBL/GenBank/DDBJ databases">
        <title>Draft genome of Bugula neritina, a colonial animal packing powerful symbionts and potential medicines.</title>
        <authorList>
            <person name="Rayko M."/>
        </authorList>
    </citation>
    <scope>NUCLEOTIDE SEQUENCE [LARGE SCALE GENOMIC DNA]</scope>
    <source>
        <strain evidence="10">Kwan_BN1</strain>
    </source>
</reference>
<evidence type="ECO:0000256" key="4">
    <source>
        <dbReference type="ARBA" id="ARBA00022729"/>
    </source>
</evidence>
<dbReference type="Pfam" id="PF09430">
    <property type="entry name" value="EMC7_beta-sandw"/>
    <property type="match status" value="1"/>
</dbReference>
<dbReference type="InterPro" id="IPR019008">
    <property type="entry name" value="Beta_sandwich_EMC7"/>
</dbReference>
<evidence type="ECO:0000256" key="5">
    <source>
        <dbReference type="ARBA" id="ARBA00022989"/>
    </source>
</evidence>
<evidence type="ECO:0000256" key="2">
    <source>
        <dbReference type="ARBA" id="ARBA00008880"/>
    </source>
</evidence>
<dbReference type="GO" id="GO:0072546">
    <property type="term" value="C:EMC complex"/>
    <property type="evidence" value="ECO:0007669"/>
    <property type="project" value="TreeGrafter"/>
</dbReference>
<evidence type="ECO:0000256" key="7">
    <source>
        <dbReference type="SAM" id="MobiDB-lite"/>
    </source>
</evidence>
<evidence type="ECO:0000259" key="9">
    <source>
        <dbReference type="Pfam" id="PF09430"/>
    </source>
</evidence>
<keyword evidence="4" id="KW-0732">Signal</keyword>
<keyword evidence="3 8" id="KW-0812">Transmembrane</keyword>
<proteinExistence type="inferred from homology"/>
<organism evidence="10 11">
    <name type="scientific">Bugula neritina</name>
    <name type="common">Brown bryozoan</name>
    <name type="synonym">Sertularia neritina</name>
    <dbReference type="NCBI Taxonomy" id="10212"/>
    <lineage>
        <taxon>Eukaryota</taxon>
        <taxon>Metazoa</taxon>
        <taxon>Spiralia</taxon>
        <taxon>Lophotrochozoa</taxon>
        <taxon>Bryozoa</taxon>
        <taxon>Gymnolaemata</taxon>
        <taxon>Cheilostomatida</taxon>
        <taxon>Flustrina</taxon>
        <taxon>Buguloidea</taxon>
        <taxon>Bugulidae</taxon>
        <taxon>Bugula</taxon>
    </lineage>
</organism>
<name>A0A7J7KCV5_BUGNE</name>
<dbReference type="SUPFAM" id="SSF49452">
    <property type="entry name" value="Starch-binding domain-like"/>
    <property type="match status" value="1"/>
</dbReference>
<feature type="region of interest" description="Disordered" evidence="7">
    <location>
        <begin position="134"/>
        <end position="180"/>
    </location>
</feature>
<evidence type="ECO:0000256" key="6">
    <source>
        <dbReference type="ARBA" id="ARBA00023136"/>
    </source>
</evidence>
<dbReference type="PANTHER" id="PTHR13605:SF4">
    <property type="entry name" value="ER MEMBRANE PROTEIN COMPLEX SUBUNIT 7"/>
    <property type="match status" value="1"/>
</dbReference>
<dbReference type="Proteomes" id="UP000593567">
    <property type="component" value="Unassembled WGS sequence"/>
</dbReference>
<comment type="caution">
    <text evidence="10">The sequence shown here is derived from an EMBL/GenBank/DDBJ whole genome shotgun (WGS) entry which is preliminary data.</text>
</comment>
<evidence type="ECO:0000256" key="8">
    <source>
        <dbReference type="SAM" id="Phobius"/>
    </source>
</evidence>
<evidence type="ECO:0000313" key="10">
    <source>
        <dbReference type="EMBL" id="KAF6036035.1"/>
    </source>
</evidence>
<dbReference type="InterPro" id="IPR013784">
    <property type="entry name" value="Carb-bd-like_fold"/>
</dbReference>
<feature type="transmembrane region" description="Helical" evidence="8">
    <location>
        <begin position="105"/>
        <end position="124"/>
    </location>
</feature>
<sequence length="180" mass="20339">MGQNKWLQSAHVFVNGGQFIGVPDQDGSFMISGLPSASYVVEVSHPTFVFPPFRVDINSKGKFRARKLNNVQPNKVEAVEYPLIFKAQGRAPYFQKREEWRITDMLMNPMVLMMVLPMVLIFLMPKMMNAADDETKKEMEESMNRLKPPSANNLPDFSETLTSWFGGGSSSQAAKSKKKK</sequence>
<dbReference type="EMBL" id="VXIV02000791">
    <property type="protein sequence ID" value="KAF6036035.1"/>
    <property type="molecule type" value="Genomic_DNA"/>
</dbReference>
<evidence type="ECO:0000313" key="11">
    <source>
        <dbReference type="Proteomes" id="UP000593567"/>
    </source>
</evidence>
<protein>
    <submittedName>
        <fullName evidence="10">EMC7</fullName>
    </submittedName>
</protein>
<evidence type="ECO:0000256" key="3">
    <source>
        <dbReference type="ARBA" id="ARBA00022692"/>
    </source>
</evidence>
<dbReference type="AlphaFoldDB" id="A0A7J7KCV5"/>
<dbReference type="OrthoDB" id="27095at2759"/>
<comment type="similarity">
    <text evidence="2">Belongs to the EMC7 family.</text>
</comment>
<keyword evidence="5 8" id="KW-1133">Transmembrane helix</keyword>
<keyword evidence="11" id="KW-1185">Reference proteome</keyword>
<dbReference type="InterPro" id="IPR039163">
    <property type="entry name" value="EMC7"/>
</dbReference>
<feature type="compositionally biased region" description="Polar residues" evidence="7">
    <location>
        <begin position="150"/>
        <end position="163"/>
    </location>
</feature>
<gene>
    <name evidence="10" type="ORF">EB796_005663</name>
</gene>
<evidence type="ECO:0000256" key="1">
    <source>
        <dbReference type="ARBA" id="ARBA00004167"/>
    </source>
</evidence>
<feature type="compositionally biased region" description="Basic and acidic residues" evidence="7">
    <location>
        <begin position="134"/>
        <end position="144"/>
    </location>
</feature>
<dbReference type="PANTHER" id="PTHR13605">
    <property type="entry name" value="ER MEMBRANE PROTEIN COMPLEX SUBUNIT 7"/>
    <property type="match status" value="1"/>
</dbReference>
<keyword evidence="6 8" id="KW-0472">Membrane</keyword>
<feature type="domain" description="ER membrane protein complex subunit 7 beta-sandwich" evidence="9">
    <location>
        <begin position="3"/>
        <end position="113"/>
    </location>
</feature>
<comment type="subcellular location">
    <subcellularLocation>
        <location evidence="1">Membrane</location>
        <topology evidence="1">Single-pass membrane protein</topology>
    </subcellularLocation>
</comment>
<dbReference type="GO" id="GO:0030246">
    <property type="term" value="F:carbohydrate binding"/>
    <property type="evidence" value="ECO:0007669"/>
    <property type="project" value="InterPro"/>
</dbReference>
<accession>A0A7J7KCV5</accession>